<dbReference type="Proteomes" id="UP000719412">
    <property type="component" value="Unassembled WGS sequence"/>
</dbReference>
<organism evidence="2 3">
    <name type="scientific">Tenebrio molitor</name>
    <name type="common">Yellow mealworm beetle</name>
    <dbReference type="NCBI Taxonomy" id="7067"/>
    <lineage>
        <taxon>Eukaryota</taxon>
        <taxon>Metazoa</taxon>
        <taxon>Ecdysozoa</taxon>
        <taxon>Arthropoda</taxon>
        <taxon>Hexapoda</taxon>
        <taxon>Insecta</taxon>
        <taxon>Pterygota</taxon>
        <taxon>Neoptera</taxon>
        <taxon>Endopterygota</taxon>
        <taxon>Coleoptera</taxon>
        <taxon>Polyphaga</taxon>
        <taxon>Cucujiformia</taxon>
        <taxon>Tenebrionidae</taxon>
        <taxon>Tenebrio</taxon>
    </lineage>
</organism>
<evidence type="ECO:0000256" key="1">
    <source>
        <dbReference type="SAM" id="Phobius"/>
    </source>
</evidence>
<feature type="transmembrane region" description="Helical" evidence="1">
    <location>
        <begin position="32"/>
        <end position="54"/>
    </location>
</feature>
<keyword evidence="3" id="KW-1185">Reference proteome</keyword>
<comment type="caution">
    <text evidence="2">The sequence shown here is derived from an EMBL/GenBank/DDBJ whole genome shotgun (WGS) entry which is preliminary data.</text>
</comment>
<keyword evidence="1" id="KW-0472">Membrane</keyword>
<keyword evidence="1" id="KW-1133">Transmembrane helix</keyword>
<protein>
    <submittedName>
        <fullName evidence="2">Uncharacterized protein</fullName>
    </submittedName>
</protein>
<accession>A0A8J6HX48</accession>
<dbReference type="SUPFAM" id="SSF81321">
    <property type="entry name" value="Family A G protein-coupled receptor-like"/>
    <property type="match status" value="1"/>
</dbReference>
<dbReference type="AlphaFoldDB" id="A0A8J6HX48"/>
<reference evidence="2" key="2">
    <citation type="submission" date="2021-08" db="EMBL/GenBank/DDBJ databases">
        <authorList>
            <person name="Eriksson T."/>
        </authorList>
    </citation>
    <scope>NUCLEOTIDE SEQUENCE</scope>
    <source>
        <strain evidence="2">Stoneville</strain>
        <tissue evidence="2">Whole head</tissue>
    </source>
</reference>
<sequence>MIYVTTIPQVVEIDTVLLTQCAPTWSMETDTIFVILKMVMFYLIPLLFMSVAYLQIIRVLWKSGDVPHQMMDSKLTIRWKSASIATNSCRDSFRRLPTEKNASRDFGLPVLYYSLWGSLGRDDPTDLSWATSITANKGPN</sequence>
<evidence type="ECO:0000313" key="3">
    <source>
        <dbReference type="Proteomes" id="UP000719412"/>
    </source>
</evidence>
<gene>
    <name evidence="2" type="ORF">GEV33_000944</name>
</gene>
<proteinExistence type="predicted"/>
<reference evidence="2" key="1">
    <citation type="journal article" date="2020" name="J Insects Food Feed">
        <title>The yellow mealworm (Tenebrio molitor) genome: a resource for the emerging insects as food and feed industry.</title>
        <authorList>
            <person name="Eriksson T."/>
            <person name="Andere A."/>
            <person name="Kelstrup H."/>
            <person name="Emery V."/>
            <person name="Picard C."/>
        </authorList>
    </citation>
    <scope>NUCLEOTIDE SEQUENCE</scope>
    <source>
        <strain evidence="2">Stoneville</strain>
        <tissue evidence="2">Whole head</tissue>
    </source>
</reference>
<dbReference type="EMBL" id="JABDTM020005853">
    <property type="protein sequence ID" value="KAH0821847.1"/>
    <property type="molecule type" value="Genomic_DNA"/>
</dbReference>
<keyword evidence="1" id="KW-0812">Transmembrane</keyword>
<dbReference type="Gene3D" id="1.20.1070.10">
    <property type="entry name" value="Rhodopsin 7-helix transmembrane proteins"/>
    <property type="match status" value="1"/>
</dbReference>
<evidence type="ECO:0000313" key="2">
    <source>
        <dbReference type="EMBL" id="KAH0821847.1"/>
    </source>
</evidence>
<name>A0A8J6HX48_TENMO</name>